<name>A0A1H7GMS9_9FLAO</name>
<keyword evidence="2" id="KW-1185">Reference proteome</keyword>
<dbReference type="Proteomes" id="UP000198990">
    <property type="component" value="Unassembled WGS sequence"/>
</dbReference>
<gene>
    <name evidence="1" type="ORF">SAMN04488008_101369</name>
</gene>
<protein>
    <submittedName>
        <fullName evidence="1">Uncharacterized protein</fullName>
    </submittedName>
</protein>
<dbReference type="EMBL" id="FNZN01000001">
    <property type="protein sequence ID" value="SEK37830.1"/>
    <property type="molecule type" value="Genomic_DNA"/>
</dbReference>
<reference evidence="2" key="1">
    <citation type="submission" date="2016-10" db="EMBL/GenBank/DDBJ databases">
        <authorList>
            <person name="Varghese N."/>
            <person name="Submissions S."/>
        </authorList>
    </citation>
    <scope>NUCLEOTIDE SEQUENCE [LARGE SCALE GENOMIC DNA]</scope>
    <source>
        <strain evidence="2">DSM 16471</strain>
    </source>
</reference>
<sequence length="60" mass="7041">MIWFLTPSVISKKITWTLKKLEFKVTISENIEEYSIHGNKIYLKNAPELIVDSVLLRADY</sequence>
<dbReference type="AlphaFoldDB" id="A0A1H7GMS9"/>
<evidence type="ECO:0000313" key="1">
    <source>
        <dbReference type="EMBL" id="SEK37830.1"/>
    </source>
</evidence>
<organism evidence="1 2">
    <name type="scientific">Maribacter orientalis</name>
    <dbReference type="NCBI Taxonomy" id="228957"/>
    <lineage>
        <taxon>Bacteria</taxon>
        <taxon>Pseudomonadati</taxon>
        <taxon>Bacteroidota</taxon>
        <taxon>Flavobacteriia</taxon>
        <taxon>Flavobacteriales</taxon>
        <taxon>Flavobacteriaceae</taxon>
        <taxon>Maribacter</taxon>
    </lineage>
</organism>
<proteinExistence type="predicted"/>
<evidence type="ECO:0000313" key="2">
    <source>
        <dbReference type="Proteomes" id="UP000198990"/>
    </source>
</evidence>
<accession>A0A1H7GMS9</accession>